<protein>
    <submittedName>
        <fullName evidence="2">Uncharacterized protein</fullName>
    </submittedName>
</protein>
<organism evidence="2">
    <name type="scientific">Pandoravirus quercus</name>
    <dbReference type="NCBI Taxonomy" id="2107709"/>
    <lineage>
        <taxon>Viruses</taxon>
        <taxon>Pandoravirus</taxon>
    </lineage>
</organism>
<proteinExistence type="predicted"/>
<gene>
    <name evidence="2" type="ORF">pqer_cds_1016</name>
</gene>
<dbReference type="GeneID" id="36844579"/>
<dbReference type="Proteomes" id="UP000248852">
    <property type="component" value="Segment"/>
</dbReference>
<reference evidence="2" key="1">
    <citation type="journal article" date="2018" name="Nat. Commun.">
        <title>Diversity and evolution of the emerging Pandoraviridae family.</title>
        <authorList>
            <person name="Legendre M."/>
            <person name="Fabre E."/>
            <person name="Poirot O."/>
            <person name="Jeudy S."/>
            <person name="Lartigue A."/>
            <person name="Alempic J.M."/>
            <person name="Beucher L."/>
            <person name="Philippe N."/>
            <person name="Bertaux L."/>
            <person name="Christo-Foroux E."/>
            <person name="Labadie K."/>
            <person name="Coute Y."/>
            <person name="Abergel C."/>
            <person name="Claverie J.M."/>
        </authorList>
    </citation>
    <scope>NUCLEOTIDE SEQUENCE [LARGE SCALE GENOMIC DNA]</scope>
    <source>
        <strain evidence="2">Quercus</strain>
    </source>
</reference>
<feature type="compositionally biased region" description="Basic and acidic residues" evidence="1">
    <location>
        <begin position="34"/>
        <end position="48"/>
    </location>
</feature>
<dbReference type="KEGG" id="vg:36844579"/>
<accession>A0A2U7UAG3</accession>
<evidence type="ECO:0000313" key="2">
    <source>
        <dbReference type="EMBL" id="AVK75438.1"/>
    </source>
</evidence>
<evidence type="ECO:0000256" key="1">
    <source>
        <dbReference type="SAM" id="MobiDB-lite"/>
    </source>
</evidence>
<name>A0A2U7UAG3_9VIRU</name>
<sequence>MSAIDQNKLRAHPTMQCSLSLCPSFLHKTPAPKRPRETDGGPRRDRATPKRRRTAATAPIIVSSTRPGHASLTRGRVPARDATPQRHPLVDRQPSASIAQACDHVRRVSILLDYLGTLVADGQCEAFGVDINGPRPCYLTVRRGLPCGSGLVWTLQSLWSDVCNVTNTTGAATGALDAAAASRTVRSAPYPSGDISAIVDTRLPVGISSDTGSVSVICRRWAEMRDTAGAAYGGSRLWVGMNSFNRGHSAASMRALGVLATGTDHQWVHPGPLTMVEVPLDQVWDNWNDGAIRLAAEYLQSLSFALASQLSAGPPLPTARCLLAS</sequence>
<feature type="region of interest" description="Disordered" evidence="1">
    <location>
        <begin position="24"/>
        <end position="91"/>
    </location>
</feature>
<dbReference type="EMBL" id="MG011689">
    <property type="protein sequence ID" value="AVK75438.1"/>
    <property type="molecule type" value="Genomic_DNA"/>
</dbReference>
<dbReference type="RefSeq" id="YP_009483707.1">
    <property type="nucleotide sequence ID" value="NC_037667.1"/>
</dbReference>